<accession>A0ABQ3RY92</accession>
<dbReference type="PANTHER" id="PTHR19959:SF119">
    <property type="entry name" value="FUNGAL LIPASE-LIKE DOMAIN-CONTAINING PROTEIN"/>
    <property type="match status" value="1"/>
</dbReference>
<sequence>MTAPGTGTPGDGGVHGSTFNGPSAFQTGDHATQYVQFVYRWKPAYRIEGFPATPRPVPARMTAEQPSRLLRAVHQVVPFTGRGRDLDALARWRDDPTPGAAVRLVHGPGGQGKTRLASRFAELSREAGWTVWQAAVNETDAESIDTSPAPDTAAGLLLVVDYAERWPTPDLHRLLQEPLLHRAGTPVRILLLARPAGIWWESLDTWIGDTLDAPAESHLLLPVADDPQARAALFRQARDRFADHLGLPPGRAARIGPPLDLDTDDDYAQILTLHIAALAAVDAHLHDESAPTDPARASAYLLKRERAHWSALHQRRPQPLSTTPEAMGRTVLTATLTRPLARAHGRSALDRIGLADSTAEANTLLDDHRYCYPPPHADPARTVTVLEPLYPDRLGEDFLGLTTPAGPDARDTAHPVPKAVTDDWAHHATARLLLDPNGAVTAAPWTRDTLTVLIETARRWPHVATGELYPLLKNHPELALHAGGTALAALAGLDSLDLTVLEAIEPHFPEDRHTDLDVGIAAVTARLAHHRLATTHDPATRARTHATLAARQSYAGLRGEALTAGENAVCAWRDLCRTNPAHQPGLALALSNLGAFLAAVGRWEEALAAGEEAAEICRQLASGNPAHASDLARSLSNLGEALSAVGRREEALIVGEEAVEIYRLPASGNPAAHASDLARSLSNLGNRLSAVGRWGEALTAGEEAVEIYRLLASGNPAAYSPELAGSLTNLGTWLSAVGRREEALTGAEEAVEIHRRLVSGNPAAYTPDLAGSLSNVAIRLSAVGRRREALTAGEEAVDIYRRLASDNSAAYEPDLARSLSNLGEDLAEVGRRQEALAAGEEAVQIYRRLALGSPAAYEPDLARSLSNFGIRLSGVGRREEALIAAEEAVDIYGRLASVSPAAYEPDFARSLSNLGAWLSGLGRREEALTAAEEAVEINQRLVSANPAAHEPDLAASLSNLGIRLSGVGRREEALAAEQKAVKIRRRLAADNPAAHEPDFARSLSNLGAWLSGVGRREEALTAGEEAVKIRRRLAADSPAGYEPDLARSLSNLGAWLSAVGRRDEAVTAGEEAVAICRRLAAGNPAAYEPDLARSLSNLGEDLSAVGRRSEALTASQEAVQLYRRLASANPAAHEPDLAASLTNWACVRHEARQDPSGALRATGEAVEIYRRLMTVAPARFLSPLRFVLRLQADLLVRLGRVREARDIRTWLAANTPGVGRRTE</sequence>
<dbReference type="SMART" id="SM00028">
    <property type="entry name" value="TPR"/>
    <property type="match status" value="11"/>
</dbReference>
<evidence type="ECO:0000313" key="3">
    <source>
        <dbReference type="Proteomes" id="UP000649259"/>
    </source>
</evidence>
<dbReference type="EMBL" id="BNEB01000002">
    <property type="protein sequence ID" value="GHI60845.1"/>
    <property type="molecule type" value="Genomic_DNA"/>
</dbReference>
<dbReference type="PANTHER" id="PTHR19959">
    <property type="entry name" value="KINESIN LIGHT CHAIN"/>
    <property type="match status" value="1"/>
</dbReference>
<dbReference type="Proteomes" id="UP000649259">
    <property type="component" value="Unassembled WGS sequence"/>
</dbReference>
<dbReference type="InterPro" id="IPR011990">
    <property type="entry name" value="TPR-like_helical_dom_sf"/>
</dbReference>
<dbReference type="Pfam" id="PF13374">
    <property type="entry name" value="TPR_10"/>
    <property type="match status" value="4"/>
</dbReference>
<dbReference type="SUPFAM" id="SSF48452">
    <property type="entry name" value="TPR-like"/>
    <property type="match status" value="4"/>
</dbReference>
<organism evidence="2 3">
    <name type="scientific">Streptomyces asoensis</name>
    <dbReference type="NCBI Taxonomy" id="249586"/>
    <lineage>
        <taxon>Bacteria</taxon>
        <taxon>Bacillati</taxon>
        <taxon>Actinomycetota</taxon>
        <taxon>Actinomycetes</taxon>
        <taxon>Kitasatosporales</taxon>
        <taxon>Streptomycetaceae</taxon>
        <taxon>Streptomyces</taxon>
    </lineage>
</organism>
<dbReference type="Gene3D" id="1.25.40.10">
    <property type="entry name" value="Tetratricopeptide repeat domain"/>
    <property type="match status" value="5"/>
</dbReference>
<dbReference type="InterPro" id="IPR019734">
    <property type="entry name" value="TPR_rpt"/>
</dbReference>
<dbReference type="Pfam" id="PF13424">
    <property type="entry name" value="TPR_12"/>
    <property type="match status" value="4"/>
</dbReference>
<evidence type="ECO:0008006" key="4">
    <source>
        <dbReference type="Google" id="ProtNLM"/>
    </source>
</evidence>
<protein>
    <recommendedName>
        <fullName evidence="4">Tetratricopeptide repeat protein</fullName>
    </recommendedName>
</protein>
<comment type="caution">
    <text evidence="2">The sequence shown here is derived from an EMBL/GenBank/DDBJ whole genome shotgun (WGS) entry which is preliminary data.</text>
</comment>
<name>A0ABQ3RY92_9ACTN</name>
<dbReference type="RefSeq" id="WP_189919366.1">
    <property type="nucleotide sequence ID" value="NZ_BMSI01000002.1"/>
</dbReference>
<dbReference type="GeneID" id="91470388"/>
<keyword evidence="3" id="KW-1185">Reference proteome</keyword>
<evidence type="ECO:0000313" key="2">
    <source>
        <dbReference type="EMBL" id="GHI60845.1"/>
    </source>
</evidence>
<feature type="region of interest" description="Disordered" evidence="1">
    <location>
        <begin position="1"/>
        <end position="25"/>
    </location>
</feature>
<gene>
    <name evidence="2" type="ORF">Saso_24950</name>
</gene>
<dbReference type="Gene3D" id="3.40.50.300">
    <property type="entry name" value="P-loop containing nucleotide triphosphate hydrolases"/>
    <property type="match status" value="1"/>
</dbReference>
<proteinExistence type="predicted"/>
<reference evidence="3" key="1">
    <citation type="submission" date="2023-07" db="EMBL/GenBank/DDBJ databases">
        <title>Whole genome shotgun sequence of Streptomyces cacaoi subsp. asoensis NBRC 13813.</title>
        <authorList>
            <person name="Komaki H."/>
            <person name="Tamura T."/>
        </authorList>
    </citation>
    <scope>NUCLEOTIDE SEQUENCE [LARGE SCALE GENOMIC DNA]</scope>
    <source>
        <strain evidence="3">NBRC 13813</strain>
    </source>
</reference>
<evidence type="ECO:0000256" key="1">
    <source>
        <dbReference type="SAM" id="MobiDB-lite"/>
    </source>
</evidence>
<dbReference type="InterPro" id="IPR027417">
    <property type="entry name" value="P-loop_NTPase"/>
</dbReference>